<organism evidence="1">
    <name type="scientific">marine metagenome</name>
    <dbReference type="NCBI Taxonomy" id="408172"/>
    <lineage>
        <taxon>unclassified sequences</taxon>
        <taxon>metagenomes</taxon>
        <taxon>ecological metagenomes</taxon>
    </lineage>
</organism>
<dbReference type="SUPFAM" id="SSF56935">
    <property type="entry name" value="Porins"/>
    <property type="match status" value="1"/>
</dbReference>
<name>A0A382ZC44_9ZZZZ</name>
<gene>
    <name evidence="1" type="ORF">METZ01_LOCUS445921</name>
</gene>
<evidence type="ECO:0000313" key="1">
    <source>
        <dbReference type="EMBL" id="SVD93067.1"/>
    </source>
</evidence>
<reference evidence="1" key="1">
    <citation type="submission" date="2018-05" db="EMBL/GenBank/DDBJ databases">
        <authorList>
            <person name="Lanie J.A."/>
            <person name="Ng W.-L."/>
            <person name="Kazmierczak K.M."/>
            <person name="Andrzejewski T.M."/>
            <person name="Davidsen T.M."/>
            <person name="Wayne K.J."/>
            <person name="Tettelin H."/>
            <person name="Glass J.I."/>
            <person name="Rusch D."/>
            <person name="Podicherti R."/>
            <person name="Tsui H.-C.T."/>
            <person name="Winkler M.E."/>
        </authorList>
    </citation>
    <scope>NUCLEOTIDE SEQUENCE</scope>
</reference>
<accession>A0A382ZC44</accession>
<protein>
    <recommendedName>
        <fullName evidence="2">TonB-dependent receptor-like beta-barrel domain-containing protein</fullName>
    </recommendedName>
</protein>
<evidence type="ECO:0008006" key="2">
    <source>
        <dbReference type="Google" id="ProtNLM"/>
    </source>
</evidence>
<dbReference type="EMBL" id="UINC01182704">
    <property type="protein sequence ID" value="SVD93067.1"/>
    <property type="molecule type" value="Genomic_DNA"/>
</dbReference>
<sequence>GRAVFMEEFWQHDISASYVLSDELMIYGGVKNVTGELPWITEYAFPHSPRGTFYFMGLNWGSN</sequence>
<feature type="non-terminal residue" evidence="1">
    <location>
        <position position="1"/>
    </location>
</feature>
<dbReference type="AlphaFoldDB" id="A0A382ZC44"/>
<proteinExistence type="predicted"/>